<dbReference type="CDD" id="cd06261">
    <property type="entry name" value="TM_PBP2"/>
    <property type="match status" value="1"/>
</dbReference>
<dbReference type="InterPro" id="IPR045621">
    <property type="entry name" value="BPD_transp_1_N"/>
</dbReference>
<dbReference type="GO" id="GO:0055085">
    <property type="term" value="P:transmembrane transport"/>
    <property type="evidence" value="ECO:0007669"/>
    <property type="project" value="InterPro"/>
</dbReference>
<protein>
    <submittedName>
        <fullName evidence="9">Peptide/nickel transport system permease protein</fullName>
    </submittedName>
</protein>
<dbReference type="GO" id="GO:0005886">
    <property type="term" value="C:plasma membrane"/>
    <property type="evidence" value="ECO:0007669"/>
    <property type="project" value="UniProtKB-SubCell"/>
</dbReference>
<keyword evidence="6 7" id="KW-0472">Membrane</keyword>
<keyword evidence="4 7" id="KW-0812">Transmembrane</keyword>
<evidence type="ECO:0000256" key="4">
    <source>
        <dbReference type="ARBA" id="ARBA00022692"/>
    </source>
</evidence>
<proteinExistence type="inferred from homology"/>
<dbReference type="PANTHER" id="PTHR43163:SF6">
    <property type="entry name" value="DIPEPTIDE TRANSPORT SYSTEM PERMEASE PROTEIN DPPB-RELATED"/>
    <property type="match status" value="1"/>
</dbReference>
<accession>A0A315ZRY3</accession>
<gene>
    <name evidence="9" type="ORF">BXY45_13130</name>
</gene>
<evidence type="ECO:0000256" key="5">
    <source>
        <dbReference type="ARBA" id="ARBA00022989"/>
    </source>
</evidence>
<comment type="caution">
    <text evidence="9">The sequence shown here is derived from an EMBL/GenBank/DDBJ whole genome shotgun (WGS) entry which is preliminary data.</text>
</comment>
<evidence type="ECO:0000256" key="6">
    <source>
        <dbReference type="ARBA" id="ARBA00023136"/>
    </source>
</evidence>
<evidence type="ECO:0000259" key="8">
    <source>
        <dbReference type="PROSITE" id="PS50928"/>
    </source>
</evidence>
<dbReference type="Pfam" id="PF00528">
    <property type="entry name" value="BPD_transp_1"/>
    <property type="match status" value="1"/>
</dbReference>
<dbReference type="InterPro" id="IPR035906">
    <property type="entry name" value="MetI-like_sf"/>
</dbReference>
<dbReference type="Proteomes" id="UP000245469">
    <property type="component" value="Unassembled WGS sequence"/>
</dbReference>
<evidence type="ECO:0000313" key="10">
    <source>
        <dbReference type="Proteomes" id="UP000245469"/>
    </source>
</evidence>
<name>A0A315ZRY3_9ACTN</name>
<keyword evidence="5 7" id="KW-1133">Transmembrane helix</keyword>
<evidence type="ECO:0000256" key="7">
    <source>
        <dbReference type="RuleBase" id="RU363032"/>
    </source>
</evidence>
<evidence type="ECO:0000256" key="3">
    <source>
        <dbReference type="ARBA" id="ARBA00022475"/>
    </source>
</evidence>
<dbReference type="OrthoDB" id="9778910at2"/>
<reference evidence="9 10" key="1">
    <citation type="submission" date="2018-03" db="EMBL/GenBank/DDBJ databases">
        <title>Genomic Encyclopedia of Archaeal and Bacterial Type Strains, Phase II (KMG-II): from individual species to whole genera.</title>
        <authorList>
            <person name="Goeker M."/>
        </authorList>
    </citation>
    <scope>NUCLEOTIDE SEQUENCE [LARGE SCALE GENOMIC DNA]</scope>
    <source>
        <strain evidence="9 10">DSM 44889</strain>
    </source>
</reference>
<dbReference type="RefSeq" id="WP_109776092.1">
    <property type="nucleotide sequence ID" value="NZ_QGDQ01000031.1"/>
</dbReference>
<dbReference type="Gene3D" id="1.10.3720.10">
    <property type="entry name" value="MetI-like"/>
    <property type="match status" value="1"/>
</dbReference>
<keyword evidence="10" id="KW-1185">Reference proteome</keyword>
<feature type="transmembrane region" description="Helical" evidence="7">
    <location>
        <begin position="142"/>
        <end position="162"/>
    </location>
</feature>
<dbReference type="EMBL" id="QGDQ01000031">
    <property type="protein sequence ID" value="PWJ48306.1"/>
    <property type="molecule type" value="Genomic_DNA"/>
</dbReference>
<dbReference type="SUPFAM" id="SSF161098">
    <property type="entry name" value="MetI-like"/>
    <property type="match status" value="1"/>
</dbReference>
<dbReference type="AlphaFoldDB" id="A0A315ZRY3"/>
<dbReference type="PANTHER" id="PTHR43163">
    <property type="entry name" value="DIPEPTIDE TRANSPORT SYSTEM PERMEASE PROTEIN DPPB-RELATED"/>
    <property type="match status" value="1"/>
</dbReference>
<comment type="subcellular location">
    <subcellularLocation>
        <location evidence="1 7">Cell membrane</location>
        <topology evidence="1 7">Multi-pass membrane protein</topology>
    </subcellularLocation>
</comment>
<feature type="transmembrane region" description="Helical" evidence="7">
    <location>
        <begin position="106"/>
        <end position="130"/>
    </location>
</feature>
<keyword evidence="2 7" id="KW-0813">Transport</keyword>
<evidence type="ECO:0000256" key="1">
    <source>
        <dbReference type="ARBA" id="ARBA00004651"/>
    </source>
</evidence>
<feature type="transmembrane region" description="Helical" evidence="7">
    <location>
        <begin position="238"/>
        <end position="260"/>
    </location>
</feature>
<dbReference type="PROSITE" id="PS50928">
    <property type="entry name" value="ABC_TM1"/>
    <property type="match status" value="1"/>
</dbReference>
<evidence type="ECO:0000313" key="9">
    <source>
        <dbReference type="EMBL" id="PWJ48306.1"/>
    </source>
</evidence>
<feature type="transmembrane region" description="Helical" evidence="7">
    <location>
        <begin position="182"/>
        <end position="200"/>
    </location>
</feature>
<keyword evidence="3" id="KW-1003">Cell membrane</keyword>
<feature type="transmembrane region" description="Helical" evidence="7">
    <location>
        <begin position="280"/>
        <end position="306"/>
    </location>
</feature>
<feature type="domain" description="ABC transmembrane type-1" evidence="8">
    <location>
        <begin position="102"/>
        <end position="303"/>
    </location>
</feature>
<dbReference type="InterPro" id="IPR000515">
    <property type="entry name" value="MetI-like"/>
</dbReference>
<feature type="transmembrane region" description="Helical" evidence="7">
    <location>
        <begin position="12"/>
        <end position="31"/>
    </location>
</feature>
<dbReference type="Pfam" id="PF19300">
    <property type="entry name" value="BPD_transp_1_N"/>
    <property type="match status" value="1"/>
</dbReference>
<comment type="similarity">
    <text evidence="7">Belongs to the binding-protein-dependent transport system permease family.</text>
</comment>
<evidence type="ECO:0000256" key="2">
    <source>
        <dbReference type="ARBA" id="ARBA00022448"/>
    </source>
</evidence>
<sequence length="320" mass="33189">MTARYVAGRIGQAVVVLWAAYTVTFVVLYLLPSDPVSILVDTAGGAKGAASAAQVAAIKAEYGFDRPVPVQYVTMLGAALTGDLGRSVSLGTPVSTLLEENLPSTLALAVVAIAITVVAGLVLAFVATYVRRPWLRTLLERVPALGVSFPTFFIGLLLLQVFSFNLRLFPATGSQGLSSLALPAVTMAIPAAGMLAQVLVRGLSDTLGEAYVTTAHAKGLHRLVVHGKHALRNAALPALTILGVLVGSAVTASIVAETIFSRAGLGRLTQQAVLAQDIPLVMGIVVVAAAAFVLVNLVVDLIYPLLDPRVVVSRLAVRAA</sequence>
<organism evidence="9 10">
    <name type="scientific">Quadrisphaera granulorum</name>
    <dbReference type="NCBI Taxonomy" id="317664"/>
    <lineage>
        <taxon>Bacteria</taxon>
        <taxon>Bacillati</taxon>
        <taxon>Actinomycetota</taxon>
        <taxon>Actinomycetes</taxon>
        <taxon>Kineosporiales</taxon>
        <taxon>Kineosporiaceae</taxon>
        <taxon>Quadrisphaera</taxon>
    </lineage>
</organism>